<comment type="subcellular location">
    <subcellularLocation>
        <location evidence="1">Cell inner membrane</location>
        <topology evidence="1">Multi-pass membrane protein</topology>
    </subcellularLocation>
</comment>
<keyword evidence="11" id="KW-0406">Ion transport</keyword>
<feature type="transmembrane region" description="Helical" evidence="13">
    <location>
        <begin position="171"/>
        <end position="190"/>
    </location>
</feature>
<evidence type="ECO:0000256" key="8">
    <source>
        <dbReference type="ARBA" id="ARBA00022779"/>
    </source>
</evidence>
<evidence type="ECO:0000256" key="5">
    <source>
        <dbReference type="ARBA" id="ARBA00022500"/>
    </source>
</evidence>
<keyword evidence="6" id="KW-0997">Cell inner membrane</keyword>
<evidence type="ECO:0000256" key="12">
    <source>
        <dbReference type="ARBA" id="ARBA00023136"/>
    </source>
</evidence>
<keyword evidence="9" id="KW-0375">Hydrogen ion transport</keyword>
<evidence type="ECO:0000256" key="3">
    <source>
        <dbReference type="ARBA" id="ARBA00022448"/>
    </source>
</evidence>
<dbReference type="GO" id="GO:0006935">
    <property type="term" value="P:chemotaxis"/>
    <property type="evidence" value="ECO:0007669"/>
    <property type="project" value="UniProtKB-KW"/>
</dbReference>
<feature type="transmembrane region" description="Helical" evidence="13">
    <location>
        <begin position="202"/>
        <end position="220"/>
    </location>
</feature>
<evidence type="ECO:0000256" key="13">
    <source>
        <dbReference type="SAM" id="Phobius"/>
    </source>
</evidence>
<dbReference type="PROSITE" id="PS01307">
    <property type="entry name" value="MOTA"/>
    <property type="match status" value="1"/>
</dbReference>
<feature type="transmembrane region" description="Helical" evidence="13">
    <location>
        <begin position="26"/>
        <end position="47"/>
    </location>
</feature>
<dbReference type="InterPro" id="IPR047055">
    <property type="entry name" value="MotA-like"/>
</dbReference>
<keyword evidence="10 13" id="KW-1133">Transmembrane helix</keyword>
<keyword evidence="7 13" id="KW-0812">Transmembrane</keyword>
<protein>
    <submittedName>
        <fullName evidence="16">Motility protein A</fullName>
    </submittedName>
</protein>
<dbReference type="GO" id="GO:0071978">
    <property type="term" value="P:bacterial-type flagellum-dependent swarming motility"/>
    <property type="evidence" value="ECO:0007669"/>
    <property type="project" value="InterPro"/>
</dbReference>
<dbReference type="Pfam" id="PF20560">
    <property type="entry name" value="MotA_N"/>
    <property type="match status" value="1"/>
</dbReference>
<evidence type="ECO:0000256" key="4">
    <source>
        <dbReference type="ARBA" id="ARBA00022475"/>
    </source>
</evidence>
<dbReference type="NCBIfam" id="TIGR03818">
    <property type="entry name" value="MotA1"/>
    <property type="match status" value="1"/>
</dbReference>
<feature type="domain" description="Motility protein A N-terminal" evidence="15">
    <location>
        <begin position="5"/>
        <end position="93"/>
    </location>
</feature>
<evidence type="ECO:0000256" key="6">
    <source>
        <dbReference type="ARBA" id="ARBA00022519"/>
    </source>
</evidence>
<keyword evidence="4" id="KW-1003">Cell membrane</keyword>
<reference evidence="16" key="1">
    <citation type="submission" date="2016-10" db="EMBL/GenBank/DDBJ databases">
        <title>Sequence of Gallionella enrichment culture.</title>
        <authorList>
            <person name="Poehlein A."/>
            <person name="Muehling M."/>
            <person name="Daniel R."/>
        </authorList>
    </citation>
    <scope>NUCLEOTIDE SEQUENCE</scope>
</reference>
<dbReference type="EMBL" id="MLJW01000381">
    <property type="protein sequence ID" value="OIQ88228.1"/>
    <property type="molecule type" value="Genomic_DNA"/>
</dbReference>
<comment type="caution">
    <text evidence="16">The sequence shown here is derived from an EMBL/GenBank/DDBJ whole genome shotgun (WGS) entry which is preliminary data.</text>
</comment>
<evidence type="ECO:0000256" key="10">
    <source>
        <dbReference type="ARBA" id="ARBA00022989"/>
    </source>
</evidence>
<dbReference type="GO" id="GO:0005886">
    <property type="term" value="C:plasma membrane"/>
    <property type="evidence" value="ECO:0007669"/>
    <property type="project" value="UniProtKB-SubCell"/>
</dbReference>
<evidence type="ECO:0000259" key="15">
    <source>
        <dbReference type="Pfam" id="PF20560"/>
    </source>
</evidence>
<keyword evidence="8" id="KW-0283">Flagellar rotation</keyword>
<evidence type="ECO:0000256" key="11">
    <source>
        <dbReference type="ARBA" id="ARBA00023065"/>
    </source>
</evidence>
<evidence type="ECO:0000313" key="16">
    <source>
        <dbReference type="EMBL" id="OIQ88228.1"/>
    </source>
</evidence>
<keyword evidence="12 13" id="KW-0472">Membrane</keyword>
<proteinExistence type="inferred from homology"/>
<dbReference type="InterPro" id="IPR022522">
    <property type="entry name" value="Flagellar_motor_stator_MotA"/>
</dbReference>
<dbReference type="PANTHER" id="PTHR30433">
    <property type="entry name" value="CHEMOTAXIS PROTEIN MOTA"/>
    <property type="match status" value="1"/>
</dbReference>
<dbReference type="GO" id="GO:1902600">
    <property type="term" value="P:proton transmembrane transport"/>
    <property type="evidence" value="ECO:0007669"/>
    <property type="project" value="UniProtKB-KW"/>
</dbReference>
<evidence type="ECO:0000256" key="7">
    <source>
        <dbReference type="ARBA" id="ARBA00022692"/>
    </source>
</evidence>
<dbReference type="InterPro" id="IPR046786">
    <property type="entry name" value="MotA_N"/>
</dbReference>
<dbReference type="InterPro" id="IPR000540">
    <property type="entry name" value="Flag_MotA_CS"/>
</dbReference>
<evidence type="ECO:0000256" key="9">
    <source>
        <dbReference type="ARBA" id="ARBA00022781"/>
    </source>
</evidence>
<name>A0A1J5R834_9ZZZZ</name>
<dbReference type="Pfam" id="PF01618">
    <property type="entry name" value="MotA_ExbB"/>
    <property type="match status" value="1"/>
</dbReference>
<dbReference type="AlphaFoldDB" id="A0A1J5R834"/>
<dbReference type="PANTHER" id="PTHR30433:SF4">
    <property type="entry name" value="MOTILITY PROTEIN A"/>
    <property type="match status" value="1"/>
</dbReference>
<feature type="domain" description="MotA/TolQ/ExbB proton channel" evidence="14">
    <location>
        <begin position="135"/>
        <end position="236"/>
    </location>
</feature>
<keyword evidence="3" id="KW-0813">Transport</keyword>
<dbReference type="InterPro" id="IPR002898">
    <property type="entry name" value="MotA_ExbB_proton_chnl"/>
</dbReference>
<organism evidence="16">
    <name type="scientific">mine drainage metagenome</name>
    <dbReference type="NCBI Taxonomy" id="410659"/>
    <lineage>
        <taxon>unclassified sequences</taxon>
        <taxon>metagenomes</taxon>
        <taxon>ecological metagenomes</taxon>
    </lineage>
</organism>
<sequence>MNLLLGLLIVIGSVLGGFSIKGGHVAALIQPAELLIIAGAAIGAFVISNPAYKLKECIHAVANIFKGSIYGKEAYKEMLSLLYALLLKIRKNGMLTVESDIENPDESAIFIIHPKIMHNRRVKEFICDHFRIIMTGNMNSYELENLMDVDMEASNHTTRSPAEAIGYLSEALPAFGIIAAVMGVVITMAAVGGPLEVLGEKIAAALVGTFLGILIAYGFLGPASRLLHNLAEEEEQFFICIKTCIIAYLNGYPPKVALEFGRVSIPPPMRPVANELEKYILSKKT</sequence>
<evidence type="ECO:0000259" key="14">
    <source>
        <dbReference type="Pfam" id="PF01618"/>
    </source>
</evidence>
<evidence type="ECO:0000256" key="1">
    <source>
        <dbReference type="ARBA" id="ARBA00004429"/>
    </source>
</evidence>
<comment type="similarity">
    <text evidence="2">Belongs to the MotA family.</text>
</comment>
<keyword evidence="5" id="KW-0145">Chemotaxis</keyword>
<evidence type="ECO:0000256" key="2">
    <source>
        <dbReference type="ARBA" id="ARBA00008038"/>
    </source>
</evidence>
<gene>
    <name evidence="16" type="primary">motA_10</name>
    <name evidence="16" type="ORF">GALL_298800</name>
</gene>
<accession>A0A1J5R834</accession>